<evidence type="ECO:0000313" key="10">
    <source>
        <dbReference type="Proteomes" id="UP000008743"/>
    </source>
</evidence>
<dbReference type="InParanoid" id="A0A0D2WWJ0"/>
<evidence type="ECO:0000256" key="7">
    <source>
        <dbReference type="SAM" id="MobiDB-lite"/>
    </source>
</evidence>
<accession>A0A0D2WWJ0</accession>
<feature type="region of interest" description="Disordered" evidence="7">
    <location>
        <begin position="149"/>
        <end position="283"/>
    </location>
</feature>
<evidence type="ECO:0000256" key="5">
    <source>
        <dbReference type="ARBA" id="ARBA00023242"/>
    </source>
</evidence>
<evidence type="ECO:0000256" key="2">
    <source>
        <dbReference type="ARBA" id="ARBA00023015"/>
    </source>
</evidence>
<evidence type="ECO:0000313" key="9">
    <source>
        <dbReference type="EMBL" id="KJE96893.1"/>
    </source>
</evidence>
<dbReference type="SUPFAM" id="SSF57959">
    <property type="entry name" value="Leucine zipper domain"/>
    <property type="match status" value="1"/>
</dbReference>
<keyword evidence="5" id="KW-0539">Nucleus</keyword>
<proteinExistence type="predicted"/>
<dbReference type="GO" id="GO:0001228">
    <property type="term" value="F:DNA-binding transcription activator activity, RNA polymerase II-specific"/>
    <property type="evidence" value="ECO:0007669"/>
    <property type="project" value="TreeGrafter"/>
</dbReference>
<dbReference type="Pfam" id="PF07716">
    <property type="entry name" value="bZIP_2"/>
    <property type="match status" value="1"/>
</dbReference>
<dbReference type="PANTHER" id="PTHR13044:SF14">
    <property type="entry name" value="CRYPTOCEPHAL, ISOFORM A"/>
    <property type="match status" value="1"/>
</dbReference>
<dbReference type="AlphaFoldDB" id="A0A0D2WWJ0"/>
<comment type="subcellular location">
    <subcellularLocation>
        <location evidence="1">Nucleus</location>
    </subcellularLocation>
</comment>
<dbReference type="InterPro" id="IPR046347">
    <property type="entry name" value="bZIP_sf"/>
</dbReference>
<evidence type="ECO:0000259" key="8">
    <source>
        <dbReference type="PROSITE" id="PS50217"/>
    </source>
</evidence>
<gene>
    <name evidence="9" type="ORF">CAOG_007145</name>
</gene>
<dbReference type="Proteomes" id="UP000008743">
    <property type="component" value="Unassembled WGS sequence"/>
</dbReference>
<dbReference type="PROSITE" id="PS00036">
    <property type="entry name" value="BZIP_BASIC"/>
    <property type="match status" value="1"/>
</dbReference>
<reference evidence="10" key="1">
    <citation type="submission" date="2011-02" db="EMBL/GenBank/DDBJ databases">
        <title>The Genome Sequence of Capsaspora owczarzaki ATCC 30864.</title>
        <authorList>
            <person name="Russ C."/>
            <person name="Cuomo C."/>
            <person name="Burger G."/>
            <person name="Gray M.W."/>
            <person name="Holland P.W.H."/>
            <person name="King N."/>
            <person name="Lang F.B.F."/>
            <person name="Roger A.J."/>
            <person name="Ruiz-Trillo I."/>
            <person name="Young S.K."/>
            <person name="Zeng Q."/>
            <person name="Gargeya S."/>
            <person name="Alvarado L."/>
            <person name="Berlin A."/>
            <person name="Chapman S.B."/>
            <person name="Chen Z."/>
            <person name="Freedman E."/>
            <person name="Gellesch M."/>
            <person name="Goldberg J."/>
            <person name="Griggs A."/>
            <person name="Gujja S."/>
            <person name="Heilman E."/>
            <person name="Heiman D."/>
            <person name="Howarth C."/>
            <person name="Mehta T."/>
            <person name="Neiman D."/>
            <person name="Pearson M."/>
            <person name="Roberts A."/>
            <person name="Saif S."/>
            <person name="Shea T."/>
            <person name="Shenoy N."/>
            <person name="Sisk P."/>
            <person name="Stolte C."/>
            <person name="Sykes S."/>
            <person name="White J."/>
            <person name="Yandava C."/>
            <person name="Haas B."/>
            <person name="Nusbaum C."/>
            <person name="Birren B."/>
        </authorList>
    </citation>
    <scope>NUCLEOTIDE SEQUENCE</scope>
    <source>
        <strain evidence="10">ATCC 30864</strain>
    </source>
</reference>
<dbReference type="CDD" id="cd14692">
    <property type="entry name" value="bZIP_ATF4"/>
    <property type="match status" value="1"/>
</dbReference>
<dbReference type="PROSITE" id="PS50217">
    <property type="entry name" value="BZIP"/>
    <property type="match status" value="1"/>
</dbReference>
<dbReference type="STRING" id="595528.A0A0D2WWJ0"/>
<dbReference type="SMART" id="SM00338">
    <property type="entry name" value="BRLZ"/>
    <property type="match status" value="1"/>
</dbReference>
<dbReference type="GO" id="GO:0005634">
    <property type="term" value="C:nucleus"/>
    <property type="evidence" value="ECO:0007669"/>
    <property type="project" value="UniProtKB-SubCell"/>
</dbReference>
<evidence type="ECO:0000256" key="3">
    <source>
        <dbReference type="ARBA" id="ARBA00023125"/>
    </source>
</evidence>
<protein>
    <recommendedName>
        <fullName evidence="8">BZIP domain-containing protein</fullName>
    </recommendedName>
</protein>
<feature type="compositionally biased region" description="Low complexity" evidence="7">
    <location>
        <begin position="207"/>
        <end position="239"/>
    </location>
</feature>
<sequence>MFPTSNFARASAKPAAFAFAQQAQQPFYSDEHILEELLKVPGALSTPLSGPLLPFDDKLVFDCEFKPASVQAASLGASAAASSSAAAADASECLPSESLAFWLEFGQSANYALTAFEPASCSTAPPAPAPTSASISTVSSVADLTALSGMASPRRMSRDTVSCLPAPIPSSARKHARDSEDDDDFQASDEEDDDDDDDYDFDFGTHAAASRASTVSSVAATPLPSGAPSSVSPASAPATKPKRPPRKRRPLDEEEKIEKRRRNKIAAARCRDKKREKQSILDERTERMREENINLKQKVAQLEMEVSYLKNLVLAAKRLA</sequence>
<keyword evidence="10" id="KW-1185">Reference proteome</keyword>
<feature type="compositionally biased region" description="Basic and acidic residues" evidence="7">
    <location>
        <begin position="269"/>
        <end position="283"/>
    </location>
</feature>
<feature type="compositionally biased region" description="Acidic residues" evidence="7">
    <location>
        <begin position="179"/>
        <end position="201"/>
    </location>
</feature>
<feature type="domain" description="BZIP" evidence="8">
    <location>
        <begin position="253"/>
        <end position="316"/>
    </location>
</feature>
<evidence type="ECO:0000256" key="4">
    <source>
        <dbReference type="ARBA" id="ARBA00023163"/>
    </source>
</evidence>
<feature type="coiled-coil region" evidence="6">
    <location>
        <begin position="285"/>
        <end position="312"/>
    </location>
</feature>
<keyword evidence="2" id="KW-0805">Transcription regulation</keyword>
<dbReference type="GO" id="GO:0000977">
    <property type="term" value="F:RNA polymerase II transcription regulatory region sequence-specific DNA binding"/>
    <property type="evidence" value="ECO:0007669"/>
    <property type="project" value="TreeGrafter"/>
</dbReference>
<dbReference type="RefSeq" id="XP_004343869.1">
    <property type="nucleotide sequence ID" value="XM_004343819.2"/>
</dbReference>
<dbReference type="PANTHER" id="PTHR13044">
    <property type="entry name" value="ACTIVATING TRANSCRIPTION FACTOR ATF 4/5"/>
    <property type="match status" value="1"/>
</dbReference>
<keyword evidence="3" id="KW-0238">DNA-binding</keyword>
<dbReference type="InterPro" id="IPR004827">
    <property type="entry name" value="bZIP"/>
</dbReference>
<dbReference type="Gene3D" id="1.20.5.170">
    <property type="match status" value="1"/>
</dbReference>
<name>A0A0D2WWJ0_CAPO3</name>
<evidence type="ECO:0000256" key="1">
    <source>
        <dbReference type="ARBA" id="ARBA00004123"/>
    </source>
</evidence>
<keyword evidence="4" id="KW-0804">Transcription</keyword>
<dbReference type="EMBL" id="KE346372">
    <property type="protein sequence ID" value="KJE96893.1"/>
    <property type="molecule type" value="Genomic_DNA"/>
</dbReference>
<feature type="compositionally biased region" description="Basic residues" evidence="7">
    <location>
        <begin position="240"/>
        <end position="249"/>
    </location>
</feature>
<organism evidence="9 10">
    <name type="scientific">Capsaspora owczarzaki (strain ATCC 30864)</name>
    <dbReference type="NCBI Taxonomy" id="595528"/>
    <lineage>
        <taxon>Eukaryota</taxon>
        <taxon>Filasterea</taxon>
        <taxon>Capsaspora</taxon>
    </lineage>
</organism>
<keyword evidence="6" id="KW-0175">Coiled coil</keyword>
<evidence type="ECO:0000256" key="6">
    <source>
        <dbReference type="SAM" id="Coils"/>
    </source>
</evidence>